<name>A0A7J3ZL50_9CREN</name>
<sequence length="75" mass="8556">MVLLVALELRTQTLTARRRTRKSAPTGKSKISRLERRGVALPERLAPFKFGPGDRRVAGVLRYRTRPEPRDESGR</sequence>
<gene>
    <name evidence="2" type="ORF">ENM78_05065</name>
</gene>
<comment type="caution">
    <text evidence="2">The sequence shown here is derived from an EMBL/GenBank/DDBJ whole genome shotgun (WGS) entry which is preliminary data.</text>
</comment>
<evidence type="ECO:0000313" key="2">
    <source>
        <dbReference type="EMBL" id="HHQ80799.1"/>
    </source>
</evidence>
<feature type="region of interest" description="Disordered" evidence="1">
    <location>
        <begin position="16"/>
        <end position="35"/>
    </location>
</feature>
<evidence type="ECO:0000256" key="1">
    <source>
        <dbReference type="SAM" id="MobiDB-lite"/>
    </source>
</evidence>
<accession>A0A7J3ZL50</accession>
<dbReference type="EMBL" id="DRZC01000073">
    <property type="protein sequence ID" value="HHQ80799.1"/>
    <property type="molecule type" value="Genomic_DNA"/>
</dbReference>
<reference evidence="2" key="1">
    <citation type="journal article" date="2020" name="mSystems">
        <title>Genome- and Community-Level Interaction Insights into Carbon Utilization and Element Cycling Functions of Hydrothermarchaeota in Hydrothermal Sediment.</title>
        <authorList>
            <person name="Zhou Z."/>
            <person name="Liu Y."/>
            <person name="Xu W."/>
            <person name="Pan J."/>
            <person name="Luo Z.H."/>
            <person name="Li M."/>
        </authorList>
    </citation>
    <scope>NUCLEOTIDE SEQUENCE [LARGE SCALE GENOMIC DNA]</scope>
    <source>
        <strain evidence="2">SpSt-1116</strain>
    </source>
</reference>
<organism evidence="2">
    <name type="scientific">Fervidicoccus fontis</name>
    <dbReference type="NCBI Taxonomy" id="683846"/>
    <lineage>
        <taxon>Archaea</taxon>
        <taxon>Thermoproteota</taxon>
        <taxon>Thermoprotei</taxon>
        <taxon>Fervidicoccales</taxon>
        <taxon>Fervidicoccaceae</taxon>
        <taxon>Fervidicoccus</taxon>
    </lineage>
</organism>
<dbReference type="AlphaFoldDB" id="A0A7J3ZL50"/>
<protein>
    <submittedName>
        <fullName evidence="2">Uncharacterized protein</fullName>
    </submittedName>
</protein>
<proteinExistence type="predicted"/>